<sequence>MVNGFQGAVDFEDPNHDHAIEYSSENEQVQSDHANAKNISETPKAFPGLCQVCLAAVPYLADLLNDTTITIEQVSLF</sequence>
<evidence type="ECO:0000313" key="1">
    <source>
        <dbReference type="Proteomes" id="UP000887578"/>
    </source>
</evidence>
<protein>
    <submittedName>
        <fullName evidence="2">Uncharacterized protein</fullName>
    </submittedName>
</protein>
<dbReference type="WBParaSite" id="PDA_v2.g17466.t1">
    <property type="protein sequence ID" value="PDA_v2.g17466.t1"/>
    <property type="gene ID" value="PDA_v2.g17466"/>
</dbReference>
<accession>A0A914PGQ3</accession>
<dbReference type="AlphaFoldDB" id="A0A914PGQ3"/>
<organism evidence="1 2">
    <name type="scientific">Panagrolaimus davidi</name>
    <dbReference type="NCBI Taxonomy" id="227884"/>
    <lineage>
        <taxon>Eukaryota</taxon>
        <taxon>Metazoa</taxon>
        <taxon>Ecdysozoa</taxon>
        <taxon>Nematoda</taxon>
        <taxon>Chromadorea</taxon>
        <taxon>Rhabditida</taxon>
        <taxon>Tylenchina</taxon>
        <taxon>Panagrolaimomorpha</taxon>
        <taxon>Panagrolaimoidea</taxon>
        <taxon>Panagrolaimidae</taxon>
        <taxon>Panagrolaimus</taxon>
    </lineage>
</organism>
<proteinExistence type="predicted"/>
<reference evidence="2" key="1">
    <citation type="submission" date="2022-11" db="UniProtKB">
        <authorList>
            <consortium name="WormBaseParasite"/>
        </authorList>
    </citation>
    <scope>IDENTIFICATION</scope>
</reference>
<keyword evidence="1" id="KW-1185">Reference proteome</keyword>
<evidence type="ECO:0000313" key="2">
    <source>
        <dbReference type="WBParaSite" id="PDA_v2.g17466.t1"/>
    </source>
</evidence>
<name>A0A914PGQ3_9BILA</name>
<dbReference type="Proteomes" id="UP000887578">
    <property type="component" value="Unplaced"/>
</dbReference>